<proteinExistence type="predicted"/>
<reference evidence="1" key="2">
    <citation type="submission" date="2023-06" db="EMBL/GenBank/DDBJ databases">
        <authorList>
            <consortium name="Lawrence Berkeley National Laboratory"/>
            <person name="Haridas S."/>
            <person name="Hensen N."/>
            <person name="Bonometti L."/>
            <person name="Westerberg I."/>
            <person name="Brannstrom I.O."/>
            <person name="Guillou S."/>
            <person name="Cros-Aarteil S."/>
            <person name="Calhoun S."/>
            <person name="Kuo A."/>
            <person name="Mondo S."/>
            <person name="Pangilinan J."/>
            <person name="Riley R."/>
            <person name="LaButti K."/>
            <person name="Andreopoulos B."/>
            <person name="Lipzen A."/>
            <person name="Chen C."/>
            <person name="Yanf M."/>
            <person name="Daum C."/>
            <person name="Ng V."/>
            <person name="Clum A."/>
            <person name="Steindorff A."/>
            <person name="Ohm R."/>
            <person name="Martin F."/>
            <person name="Silar P."/>
            <person name="Natvig D."/>
            <person name="Lalanne C."/>
            <person name="Gautier V."/>
            <person name="Ament-velasquez S.L."/>
            <person name="Kruys A."/>
            <person name="Hutchinson M.I."/>
            <person name="Powell A.J."/>
            <person name="Barry K."/>
            <person name="Miller A.N."/>
            <person name="Grigoriev I.V."/>
            <person name="Debuchy R."/>
            <person name="Gladieux P."/>
            <person name="Thoren M.H."/>
            <person name="Johannesson H."/>
        </authorList>
    </citation>
    <scope>NUCLEOTIDE SEQUENCE</scope>
    <source>
        <strain evidence="1">CBS 232.78</strain>
    </source>
</reference>
<dbReference type="AlphaFoldDB" id="A0AAE0NPK2"/>
<reference evidence="1" key="1">
    <citation type="journal article" date="2023" name="Mol. Phylogenet. Evol.">
        <title>Genome-scale phylogeny and comparative genomics of the fungal order Sordariales.</title>
        <authorList>
            <person name="Hensen N."/>
            <person name="Bonometti L."/>
            <person name="Westerberg I."/>
            <person name="Brannstrom I.O."/>
            <person name="Guillou S."/>
            <person name="Cros-Aarteil S."/>
            <person name="Calhoun S."/>
            <person name="Haridas S."/>
            <person name="Kuo A."/>
            <person name="Mondo S."/>
            <person name="Pangilinan J."/>
            <person name="Riley R."/>
            <person name="LaButti K."/>
            <person name="Andreopoulos B."/>
            <person name="Lipzen A."/>
            <person name="Chen C."/>
            <person name="Yan M."/>
            <person name="Daum C."/>
            <person name="Ng V."/>
            <person name="Clum A."/>
            <person name="Steindorff A."/>
            <person name="Ohm R.A."/>
            <person name="Martin F."/>
            <person name="Silar P."/>
            <person name="Natvig D.O."/>
            <person name="Lalanne C."/>
            <person name="Gautier V."/>
            <person name="Ament-Velasquez S.L."/>
            <person name="Kruys A."/>
            <person name="Hutchinson M.I."/>
            <person name="Powell A.J."/>
            <person name="Barry K."/>
            <person name="Miller A.N."/>
            <person name="Grigoriev I.V."/>
            <person name="Debuchy R."/>
            <person name="Gladieux P."/>
            <person name="Hiltunen Thoren M."/>
            <person name="Johannesson H."/>
        </authorList>
    </citation>
    <scope>NUCLEOTIDE SEQUENCE</scope>
    <source>
        <strain evidence="1">CBS 232.78</strain>
    </source>
</reference>
<keyword evidence="2" id="KW-1185">Reference proteome</keyword>
<gene>
    <name evidence="1" type="ORF">B0H63DRAFT_522690</name>
</gene>
<dbReference type="Proteomes" id="UP001285441">
    <property type="component" value="Unassembled WGS sequence"/>
</dbReference>
<protein>
    <submittedName>
        <fullName evidence="1">Uncharacterized protein</fullName>
    </submittedName>
</protein>
<comment type="caution">
    <text evidence="1">The sequence shown here is derived from an EMBL/GenBank/DDBJ whole genome shotgun (WGS) entry which is preliminary data.</text>
</comment>
<evidence type="ECO:0000313" key="2">
    <source>
        <dbReference type="Proteomes" id="UP001285441"/>
    </source>
</evidence>
<name>A0AAE0NPK2_9PEZI</name>
<sequence length="207" mass="23952">MVVYILDRDDDASGFGNNPVKSATKYFLKLYDRRFSKGLRKSHYNHELATYQTLRAAQGKQIPRLIAAVEQDITPASIEATAEDKDPRAFFQIKGILLEYIDCIRLLDDYNLVNSETRTFKSFMVQDIGDGRCKTFMIDFSHCRARRADETDLEWAEAKWTASESAVPGMMMTMLNNTFGFNLSYTWDMWRAGERPNWEEELSKDPN</sequence>
<accession>A0AAE0NPK2</accession>
<evidence type="ECO:0000313" key="1">
    <source>
        <dbReference type="EMBL" id="KAK3385352.1"/>
    </source>
</evidence>
<organism evidence="1 2">
    <name type="scientific">Podospora didyma</name>
    <dbReference type="NCBI Taxonomy" id="330526"/>
    <lineage>
        <taxon>Eukaryota</taxon>
        <taxon>Fungi</taxon>
        <taxon>Dikarya</taxon>
        <taxon>Ascomycota</taxon>
        <taxon>Pezizomycotina</taxon>
        <taxon>Sordariomycetes</taxon>
        <taxon>Sordariomycetidae</taxon>
        <taxon>Sordariales</taxon>
        <taxon>Podosporaceae</taxon>
        <taxon>Podospora</taxon>
    </lineage>
</organism>
<dbReference type="EMBL" id="JAULSW010000004">
    <property type="protein sequence ID" value="KAK3385352.1"/>
    <property type="molecule type" value="Genomic_DNA"/>
</dbReference>